<feature type="region of interest" description="Disordered" evidence="1">
    <location>
        <begin position="39"/>
        <end position="68"/>
    </location>
</feature>
<evidence type="ECO:0000256" key="1">
    <source>
        <dbReference type="SAM" id="MobiDB-lite"/>
    </source>
</evidence>
<evidence type="ECO:0000313" key="2">
    <source>
        <dbReference type="EMBL" id="BBX44238.1"/>
    </source>
</evidence>
<reference evidence="2 3" key="1">
    <citation type="journal article" date="2019" name="Emerg. Microbes Infect.">
        <title>Comprehensive subspecies identification of 175 nontuberculous mycobacteria species based on 7547 genomic profiles.</title>
        <authorList>
            <person name="Matsumoto Y."/>
            <person name="Kinjo T."/>
            <person name="Motooka D."/>
            <person name="Nabeya D."/>
            <person name="Jung N."/>
            <person name="Uechi K."/>
            <person name="Horii T."/>
            <person name="Iida T."/>
            <person name="Fujita J."/>
            <person name="Nakamura S."/>
        </authorList>
    </citation>
    <scope>NUCLEOTIDE SEQUENCE [LARGE SCALE GENOMIC DNA]</scope>
    <source>
        <strain evidence="2 3">JCM 12404</strain>
    </source>
</reference>
<name>A0A7I7KS54_9MYCO</name>
<dbReference type="AlphaFoldDB" id="A0A7I7KS54"/>
<gene>
    <name evidence="2" type="ORF">MCOO_02530</name>
</gene>
<dbReference type="Proteomes" id="UP000465866">
    <property type="component" value="Chromosome"/>
</dbReference>
<protein>
    <submittedName>
        <fullName evidence="2">Uncharacterized protein</fullName>
    </submittedName>
</protein>
<feature type="region of interest" description="Disordered" evidence="1">
    <location>
        <begin position="1"/>
        <end position="22"/>
    </location>
</feature>
<feature type="compositionally biased region" description="Basic and acidic residues" evidence="1">
    <location>
        <begin position="1"/>
        <end position="17"/>
    </location>
</feature>
<proteinExistence type="predicted"/>
<organism evidence="2 3">
    <name type="scientific">Mycobacterium cookii</name>
    <dbReference type="NCBI Taxonomy" id="1775"/>
    <lineage>
        <taxon>Bacteria</taxon>
        <taxon>Bacillati</taxon>
        <taxon>Actinomycetota</taxon>
        <taxon>Actinomycetes</taxon>
        <taxon>Mycobacteriales</taxon>
        <taxon>Mycobacteriaceae</taxon>
        <taxon>Mycobacterium</taxon>
    </lineage>
</organism>
<accession>A0A7I7KS54</accession>
<dbReference type="KEGG" id="mcoo:MCOO_02530"/>
<keyword evidence="3" id="KW-1185">Reference proteome</keyword>
<sequence>MHQADHPVRDGDRDAGAHQRAVAGRQLDILGAVEIHARVTEVGPGGQRKPGVETNNRQTGRHGATDYP</sequence>
<dbReference type="EMBL" id="AP022569">
    <property type="protein sequence ID" value="BBX44238.1"/>
    <property type="molecule type" value="Genomic_DNA"/>
</dbReference>
<evidence type="ECO:0000313" key="3">
    <source>
        <dbReference type="Proteomes" id="UP000465866"/>
    </source>
</evidence>